<feature type="coiled-coil region" evidence="1">
    <location>
        <begin position="121"/>
        <end position="148"/>
    </location>
</feature>
<gene>
    <name evidence="3" type="ORF">FJY75_11555</name>
</gene>
<name>A0A937XDJ6_UNCEI</name>
<dbReference type="EMBL" id="VGIY01000371">
    <property type="protein sequence ID" value="MBM3318476.1"/>
    <property type="molecule type" value="Genomic_DNA"/>
</dbReference>
<dbReference type="InterPro" id="IPR010428">
    <property type="entry name" value="Zincin_1"/>
</dbReference>
<keyword evidence="1" id="KW-0175">Coiled coil</keyword>
<feature type="region of interest" description="Disordered" evidence="2">
    <location>
        <begin position="1"/>
        <end position="21"/>
    </location>
</feature>
<proteinExistence type="predicted"/>
<evidence type="ECO:0000313" key="4">
    <source>
        <dbReference type="Proteomes" id="UP000748308"/>
    </source>
</evidence>
<accession>A0A937XDJ6</accession>
<dbReference type="SUPFAM" id="SSF55486">
    <property type="entry name" value="Metalloproteases ('zincins'), catalytic domain"/>
    <property type="match status" value="1"/>
</dbReference>
<protein>
    <submittedName>
        <fullName evidence="3">Metallopeptidase family protein</fullName>
    </submittedName>
</protein>
<comment type="caution">
    <text evidence="3">The sequence shown here is derived from an EMBL/GenBank/DDBJ whole genome shotgun (WGS) entry which is preliminary data.</text>
</comment>
<dbReference type="Pfam" id="PF06262">
    <property type="entry name" value="Zincin_1"/>
    <property type="match status" value="1"/>
</dbReference>
<evidence type="ECO:0000313" key="3">
    <source>
        <dbReference type="EMBL" id="MBM3318476.1"/>
    </source>
</evidence>
<dbReference type="Gene3D" id="3.30.2010.20">
    <property type="match status" value="1"/>
</dbReference>
<dbReference type="SUPFAM" id="SSF48452">
    <property type="entry name" value="TPR-like"/>
    <property type="match status" value="1"/>
</dbReference>
<dbReference type="InterPro" id="IPR038555">
    <property type="entry name" value="Zincin_1_sf"/>
</dbReference>
<dbReference type="Proteomes" id="UP000748308">
    <property type="component" value="Unassembled WGS sequence"/>
</dbReference>
<dbReference type="Gene3D" id="1.25.40.10">
    <property type="entry name" value="Tetratricopeptide repeat domain"/>
    <property type="match status" value="1"/>
</dbReference>
<organism evidence="3 4">
    <name type="scientific">Eiseniibacteriota bacterium</name>
    <dbReference type="NCBI Taxonomy" id="2212470"/>
    <lineage>
        <taxon>Bacteria</taxon>
        <taxon>Candidatus Eiseniibacteriota</taxon>
    </lineage>
</organism>
<dbReference type="InterPro" id="IPR011990">
    <property type="entry name" value="TPR-like_helical_dom_sf"/>
</dbReference>
<sequence length="281" mass="31672">MSRERDPRPERELTPEEHDRLERGWDAFEAGDLDAAYAELGRLPRRIGDHPEVRFLAAALTLEEGEAVEALAELEAIAERVGDELLHAYYVALAHLDLARFEEAEAEFTALESSDLDPGLMAYLLAQVREHLGRLEEAEEDYQAAHAEDPSAFPLPLRIARAEFEEILHEAEALLPETIRGRLGEVPVVVEDLPPRALLAHPEGEGLAPDLLGLFVGRSLREESSFEVPDVPAAIYLYKRNLERACRTREELREEIATTLYHELGHYLGLDEDELEERGID</sequence>
<dbReference type="AlphaFoldDB" id="A0A937XDJ6"/>
<reference evidence="3" key="1">
    <citation type="submission" date="2019-03" db="EMBL/GenBank/DDBJ databases">
        <title>Lake Tanganyika Metagenome-Assembled Genomes (MAGs).</title>
        <authorList>
            <person name="Tran P."/>
        </authorList>
    </citation>
    <scope>NUCLEOTIDE SEQUENCE</scope>
    <source>
        <strain evidence="3">M_DeepCast_400m_m2_100</strain>
    </source>
</reference>
<evidence type="ECO:0000256" key="2">
    <source>
        <dbReference type="SAM" id="MobiDB-lite"/>
    </source>
</evidence>
<dbReference type="CDD" id="cd12952">
    <property type="entry name" value="MMP_ACEL2062"/>
    <property type="match status" value="1"/>
</dbReference>
<evidence type="ECO:0000256" key="1">
    <source>
        <dbReference type="SAM" id="Coils"/>
    </source>
</evidence>